<feature type="non-terminal residue" evidence="1">
    <location>
        <position position="31"/>
    </location>
</feature>
<protein>
    <submittedName>
        <fullName evidence="1">Uncharacterized protein</fullName>
    </submittedName>
</protein>
<name>A0A0V1F371_TRIPS</name>
<reference evidence="1 2" key="1">
    <citation type="submission" date="2015-01" db="EMBL/GenBank/DDBJ databases">
        <title>Evolution of Trichinella species and genotypes.</title>
        <authorList>
            <person name="Korhonen P.K."/>
            <person name="Edoardo P."/>
            <person name="Giuseppe L.R."/>
            <person name="Gasser R.B."/>
        </authorList>
    </citation>
    <scope>NUCLEOTIDE SEQUENCE [LARGE SCALE GENOMIC DNA]</scope>
    <source>
        <strain evidence="1">ISS588</strain>
    </source>
</reference>
<gene>
    <name evidence="1" type="ORF">T4B_10778</name>
</gene>
<accession>A0A0V1F371</accession>
<dbReference type="Proteomes" id="UP000054805">
    <property type="component" value="Unassembled WGS sequence"/>
</dbReference>
<feature type="non-terminal residue" evidence="1">
    <location>
        <position position="1"/>
    </location>
</feature>
<dbReference type="AlphaFoldDB" id="A0A0V1F371"/>
<evidence type="ECO:0000313" key="1">
    <source>
        <dbReference type="EMBL" id="KRY80350.1"/>
    </source>
</evidence>
<dbReference type="EMBL" id="JYDS01007230">
    <property type="protein sequence ID" value="KRY80350.1"/>
    <property type="molecule type" value="Genomic_DNA"/>
</dbReference>
<organism evidence="1 2">
    <name type="scientific">Trichinella pseudospiralis</name>
    <name type="common">Parasitic roundworm</name>
    <dbReference type="NCBI Taxonomy" id="6337"/>
    <lineage>
        <taxon>Eukaryota</taxon>
        <taxon>Metazoa</taxon>
        <taxon>Ecdysozoa</taxon>
        <taxon>Nematoda</taxon>
        <taxon>Enoplea</taxon>
        <taxon>Dorylaimia</taxon>
        <taxon>Trichinellida</taxon>
        <taxon>Trichinellidae</taxon>
        <taxon>Trichinella</taxon>
    </lineage>
</organism>
<sequence length="31" mass="3483">LPPCPPRHPCPGDFPRPPRLQTPVLSFTIFV</sequence>
<comment type="caution">
    <text evidence="1">The sequence shown here is derived from an EMBL/GenBank/DDBJ whole genome shotgun (WGS) entry which is preliminary data.</text>
</comment>
<proteinExistence type="predicted"/>
<evidence type="ECO:0000313" key="2">
    <source>
        <dbReference type="Proteomes" id="UP000054805"/>
    </source>
</evidence>
<keyword evidence="2" id="KW-1185">Reference proteome</keyword>